<reference evidence="3" key="1">
    <citation type="submission" date="2021-04" db="EMBL/GenBank/DDBJ databases">
        <authorList>
            <person name="Hornung B."/>
        </authorList>
    </citation>
    <scope>NUCLEOTIDE SEQUENCE</scope>
    <source>
        <strain evidence="3">G5G6</strain>
    </source>
</reference>
<dbReference type="EMBL" id="CAJQUM010000001">
    <property type="protein sequence ID" value="CAG4884221.1"/>
    <property type="molecule type" value="Genomic_DNA"/>
</dbReference>
<evidence type="ECO:0008006" key="5">
    <source>
        <dbReference type="Google" id="ProtNLM"/>
    </source>
</evidence>
<feature type="chain" id="PRO_5037228833" description="DUF3617 domain-containing protein" evidence="2">
    <location>
        <begin position="23"/>
        <end position="170"/>
    </location>
</feature>
<evidence type="ECO:0000256" key="2">
    <source>
        <dbReference type="SAM" id="SignalP"/>
    </source>
</evidence>
<evidence type="ECO:0000313" key="3">
    <source>
        <dbReference type="EMBL" id="CAG4884221.1"/>
    </source>
</evidence>
<feature type="signal peptide" evidence="2">
    <location>
        <begin position="1"/>
        <end position="22"/>
    </location>
</feature>
<feature type="compositionally biased region" description="Basic and acidic residues" evidence="1">
    <location>
        <begin position="90"/>
        <end position="101"/>
    </location>
</feature>
<gene>
    <name evidence="3" type="ORF">GTOL_12104</name>
</gene>
<protein>
    <recommendedName>
        <fullName evidence="5">DUF3617 domain-containing protein</fullName>
    </recommendedName>
</protein>
<dbReference type="Pfam" id="PF12276">
    <property type="entry name" value="DUF3617"/>
    <property type="match status" value="1"/>
</dbReference>
<name>A0A916J5A1_9PROT</name>
<organism evidence="3 4">
    <name type="scientific">Georgfuchsia toluolica</name>
    <dbReference type="NCBI Taxonomy" id="424218"/>
    <lineage>
        <taxon>Bacteria</taxon>
        <taxon>Pseudomonadati</taxon>
        <taxon>Pseudomonadota</taxon>
        <taxon>Betaproteobacteria</taxon>
        <taxon>Nitrosomonadales</taxon>
        <taxon>Sterolibacteriaceae</taxon>
        <taxon>Georgfuchsia</taxon>
    </lineage>
</organism>
<dbReference type="InterPro" id="IPR022061">
    <property type="entry name" value="DUF3617"/>
</dbReference>
<dbReference type="RefSeq" id="WP_220636092.1">
    <property type="nucleotide sequence ID" value="NZ_CAJQUM010000001.1"/>
</dbReference>
<dbReference type="AlphaFoldDB" id="A0A916J5A1"/>
<proteinExistence type="predicted"/>
<feature type="region of interest" description="Disordered" evidence="1">
    <location>
        <begin position="80"/>
        <end position="103"/>
    </location>
</feature>
<comment type="caution">
    <text evidence="3">The sequence shown here is derived from an EMBL/GenBank/DDBJ whole genome shotgun (WGS) entry which is preliminary data.</text>
</comment>
<keyword evidence="4" id="KW-1185">Reference proteome</keyword>
<sequence length="170" mass="17947">MKKSLTLLVACFSVVCASSAHAEGMKPGLWEFTTQTSGAGMPAMPAIPEAQRKQMEAMGIKIPQAGGGMGVTTKVCITPEQAKKGVPPNSDKDGEKCEQTDVKTSGKTTSWKMVCSGKHKMTGNGSVTYDSPEHFSGETTMNMQDGPQGAMTMNNKFSGTFVAANCKQGR</sequence>
<dbReference type="Proteomes" id="UP000742786">
    <property type="component" value="Unassembled WGS sequence"/>
</dbReference>
<evidence type="ECO:0000256" key="1">
    <source>
        <dbReference type="SAM" id="MobiDB-lite"/>
    </source>
</evidence>
<keyword evidence="2" id="KW-0732">Signal</keyword>
<accession>A0A916J5A1</accession>
<evidence type="ECO:0000313" key="4">
    <source>
        <dbReference type="Proteomes" id="UP000742786"/>
    </source>
</evidence>